<evidence type="ECO:0000256" key="5">
    <source>
        <dbReference type="ARBA" id="ARBA00022519"/>
    </source>
</evidence>
<accession>A0A3N2DGK7</accession>
<evidence type="ECO:0000313" key="14">
    <source>
        <dbReference type="Proteomes" id="UP000275394"/>
    </source>
</evidence>
<feature type="compositionally biased region" description="Polar residues" evidence="10">
    <location>
        <begin position="111"/>
        <end position="120"/>
    </location>
</feature>
<organism evidence="13 14">
    <name type="scientific">Sinobacterium caligoides</name>
    <dbReference type="NCBI Taxonomy" id="933926"/>
    <lineage>
        <taxon>Bacteria</taxon>
        <taxon>Pseudomonadati</taxon>
        <taxon>Pseudomonadota</taxon>
        <taxon>Gammaproteobacteria</taxon>
        <taxon>Cellvibrionales</taxon>
        <taxon>Spongiibacteraceae</taxon>
        <taxon>Sinobacterium</taxon>
    </lineage>
</organism>
<dbReference type="InterPro" id="IPR037682">
    <property type="entry name" value="TonB_C"/>
</dbReference>
<evidence type="ECO:0000259" key="12">
    <source>
        <dbReference type="PROSITE" id="PS52015"/>
    </source>
</evidence>
<keyword evidence="7" id="KW-0653">Protein transport</keyword>
<dbReference type="InterPro" id="IPR006260">
    <property type="entry name" value="TonB/TolA_C"/>
</dbReference>
<dbReference type="PANTHER" id="PTHR33446">
    <property type="entry name" value="PROTEIN TONB-RELATED"/>
    <property type="match status" value="1"/>
</dbReference>
<evidence type="ECO:0000256" key="1">
    <source>
        <dbReference type="ARBA" id="ARBA00004383"/>
    </source>
</evidence>
<dbReference type="Pfam" id="PF03544">
    <property type="entry name" value="TonB_C"/>
    <property type="match status" value="1"/>
</dbReference>
<feature type="transmembrane region" description="Helical" evidence="11">
    <location>
        <begin position="16"/>
        <end position="37"/>
    </location>
</feature>
<evidence type="ECO:0000256" key="11">
    <source>
        <dbReference type="SAM" id="Phobius"/>
    </source>
</evidence>
<evidence type="ECO:0000256" key="2">
    <source>
        <dbReference type="ARBA" id="ARBA00006555"/>
    </source>
</evidence>
<dbReference type="GO" id="GO:0055085">
    <property type="term" value="P:transmembrane transport"/>
    <property type="evidence" value="ECO:0007669"/>
    <property type="project" value="InterPro"/>
</dbReference>
<comment type="subcellular location">
    <subcellularLocation>
        <location evidence="1">Cell inner membrane</location>
        <topology evidence="1">Single-pass membrane protein</topology>
        <orientation evidence="1">Periplasmic side</orientation>
    </subcellularLocation>
</comment>
<keyword evidence="6 11" id="KW-0812">Transmembrane</keyword>
<feature type="region of interest" description="Disordered" evidence="10">
    <location>
        <begin position="101"/>
        <end position="120"/>
    </location>
</feature>
<keyword evidence="14" id="KW-1185">Reference proteome</keyword>
<name>A0A3N2DGK7_9GAMM</name>
<proteinExistence type="inferred from homology"/>
<comment type="caution">
    <text evidence="13">The sequence shown here is derived from an EMBL/GenBank/DDBJ whole genome shotgun (WGS) entry which is preliminary data.</text>
</comment>
<dbReference type="AlphaFoldDB" id="A0A3N2DGK7"/>
<reference evidence="13 14" key="1">
    <citation type="submission" date="2018-11" db="EMBL/GenBank/DDBJ databases">
        <title>Genomic Encyclopedia of Type Strains, Phase IV (KMG-IV): sequencing the most valuable type-strain genomes for metagenomic binning, comparative biology and taxonomic classification.</title>
        <authorList>
            <person name="Goeker M."/>
        </authorList>
    </citation>
    <scope>NUCLEOTIDE SEQUENCE [LARGE SCALE GENOMIC DNA]</scope>
    <source>
        <strain evidence="13 14">DSM 100316</strain>
    </source>
</reference>
<keyword evidence="3" id="KW-0813">Transport</keyword>
<evidence type="ECO:0000256" key="8">
    <source>
        <dbReference type="ARBA" id="ARBA00022989"/>
    </source>
</evidence>
<dbReference type="GO" id="GO:0031992">
    <property type="term" value="F:energy transducer activity"/>
    <property type="evidence" value="ECO:0007669"/>
    <property type="project" value="TreeGrafter"/>
</dbReference>
<comment type="similarity">
    <text evidence="2">Belongs to the TonB family.</text>
</comment>
<evidence type="ECO:0000256" key="3">
    <source>
        <dbReference type="ARBA" id="ARBA00022448"/>
    </source>
</evidence>
<keyword evidence="8 11" id="KW-1133">Transmembrane helix</keyword>
<evidence type="ECO:0000256" key="10">
    <source>
        <dbReference type="SAM" id="MobiDB-lite"/>
    </source>
</evidence>
<dbReference type="Gene3D" id="3.30.1150.10">
    <property type="match status" value="1"/>
</dbReference>
<sequence>MPPSSPAYTQTSSDRLSFTLFMAVMIHCVIILGITFADTPATSTASTLEITLAMHDSSSQPEDADYIAQHNQQGSGTTDEKAELTTRQEALYNDLQIKETGMQRQQKQEPKPSNTSQLASEVVTSAASNVFNVSLQEQPLPQQAQSETLDRDQQLSQDIASLRARLDQRQQAYAKRPRIHRITSVSTKSSDDALYQYQFQQKVEQIGNENYPVQARRQNIEGDVQLVVVLKPNGTIQEIVVEKSSGQPILDAAAIRSVRASAPFPPFPRKMREKADLLEIIRTWRFSKNQLSSHG</sequence>
<dbReference type="SUPFAM" id="SSF74653">
    <property type="entry name" value="TolA/TonB C-terminal domain"/>
    <property type="match status" value="1"/>
</dbReference>
<keyword evidence="5" id="KW-0997">Cell inner membrane</keyword>
<dbReference type="InterPro" id="IPR051045">
    <property type="entry name" value="TonB-dependent_transducer"/>
</dbReference>
<dbReference type="GO" id="GO:0015031">
    <property type="term" value="P:protein transport"/>
    <property type="evidence" value="ECO:0007669"/>
    <property type="project" value="UniProtKB-KW"/>
</dbReference>
<evidence type="ECO:0000256" key="4">
    <source>
        <dbReference type="ARBA" id="ARBA00022475"/>
    </source>
</evidence>
<gene>
    <name evidence="13" type="ORF">EDC56_3165</name>
</gene>
<dbReference type="Proteomes" id="UP000275394">
    <property type="component" value="Unassembled WGS sequence"/>
</dbReference>
<dbReference type="EMBL" id="RKHR01000006">
    <property type="protein sequence ID" value="ROR98925.1"/>
    <property type="molecule type" value="Genomic_DNA"/>
</dbReference>
<dbReference type="GO" id="GO:0098797">
    <property type="term" value="C:plasma membrane protein complex"/>
    <property type="evidence" value="ECO:0007669"/>
    <property type="project" value="TreeGrafter"/>
</dbReference>
<evidence type="ECO:0000256" key="9">
    <source>
        <dbReference type="ARBA" id="ARBA00023136"/>
    </source>
</evidence>
<protein>
    <submittedName>
        <fullName evidence="13">Protein TonB</fullName>
    </submittedName>
</protein>
<keyword evidence="4" id="KW-1003">Cell membrane</keyword>
<feature type="domain" description="TonB C-terminal" evidence="12">
    <location>
        <begin position="196"/>
        <end position="293"/>
    </location>
</feature>
<dbReference type="PROSITE" id="PS52015">
    <property type="entry name" value="TONB_CTD"/>
    <property type="match status" value="1"/>
</dbReference>
<evidence type="ECO:0000313" key="13">
    <source>
        <dbReference type="EMBL" id="ROR98925.1"/>
    </source>
</evidence>
<evidence type="ECO:0000256" key="6">
    <source>
        <dbReference type="ARBA" id="ARBA00022692"/>
    </source>
</evidence>
<dbReference type="RefSeq" id="WP_123713494.1">
    <property type="nucleotide sequence ID" value="NZ_RKHR01000006.1"/>
</dbReference>
<dbReference type="PANTHER" id="PTHR33446:SF11">
    <property type="entry name" value="TONB3"/>
    <property type="match status" value="1"/>
</dbReference>
<dbReference type="OrthoDB" id="9803361at2"/>
<keyword evidence="9 11" id="KW-0472">Membrane</keyword>
<evidence type="ECO:0000256" key="7">
    <source>
        <dbReference type="ARBA" id="ARBA00022927"/>
    </source>
</evidence>
<dbReference type="NCBIfam" id="TIGR01352">
    <property type="entry name" value="tonB_Cterm"/>
    <property type="match status" value="1"/>
</dbReference>